<gene>
    <name evidence="1" type="ORF">LCGC14_0909780</name>
</gene>
<reference evidence="1" key="1">
    <citation type="journal article" date="2015" name="Nature">
        <title>Complex archaea that bridge the gap between prokaryotes and eukaryotes.</title>
        <authorList>
            <person name="Spang A."/>
            <person name="Saw J.H."/>
            <person name="Jorgensen S.L."/>
            <person name="Zaremba-Niedzwiedzka K."/>
            <person name="Martijn J."/>
            <person name="Lind A.E."/>
            <person name="van Eijk R."/>
            <person name="Schleper C."/>
            <person name="Guy L."/>
            <person name="Ettema T.J."/>
        </authorList>
    </citation>
    <scope>NUCLEOTIDE SEQUENCE</scope>
</reference>
<accession>A0A0F9NU08</accession>
<proteinExistence type="predicted"/>
<dbReference type="EMBL" id="LAZR01003014">
    <property type="protein sequence ID" value="KKN22975.1"/>
    <property type="molecule type" value="Genomic_DNA"/>
</dbReference>
<protein>
    <submittedName>
        <fullName evidence="1">Uncharacterized protein</fullName>
    </submittedName>
</protein>
<comment type="caution">
    <text evidence="1">The sequence shown here is derived from an EMBL/GenBank/DDBJ whole genome shotgun (WGS) entry which is preliminary data.</text>
</comment>
<organism evidence="1">
    <name type="scientific">marine sediment metagenome</name>
    <dbReference type="NCBI Taxonomy" id="412755"/>
    <lineage>
        <taxon>unclassified sequences</taxon>
        <taxon>metagenomes</taxon>
        <taxon>ecological metagenomes</taxon>
    </lineage>
</organism>
<sequence>MAQKIISGNNTNALHDTTTEYSRIDGDGIWVSTENYLVFCYFAVAGTLKNFRVRLLNAAGDTIAPPTGKTFAFTVMKNAAVANLTATIGEGQSVAQDLANNIDIGANDRLTLRCVPTGGAGADRFATWSFEFTPDTDGESVY</sequence>
<feature type="non-terminal residue" evidence="1">
    <location>
        <position position="142"/>
    </location>
</feature>
<dbReference type="AlphaFoldDB" id="A0A0F9NU08"/>
<evidence type="ECO:0000313" key="1">
    <source>
        <dbReference type="EMBL" id="KKN22975.1"/>
    </source>
</evidence>
<name>A0A0F9NU08_9ZZZZ</name>